<organism evidence="3 4">
    <name type="scientific">Cyclotella atomus</name>
    <dbReference type="NCBI Taxonomy" id="382360"/>
    <lineage>
        <taxon>Eukaryota</taxon>
        <taxon>Sar</taxon>
        <taxon>Stramenopiles</taxon>
        <taxon>Ochrophyta</taxon>
        <taxon>Bacillariophyta</taxon>
        <taxon>Coscinodiscophyceae</taxon>
        <taxon>Thalassiosirophycidae</taxon>
        <taxon>Stephanodiscales</taxon>
        <taxon>Stephanodiscaceae</taxon>
        <taxon>Cyclotella</taxon>
    </lineage>
</organism>
<evidence type="ECO:0000313" key="3">
    <source>
        <dbReference type="EMBL" id="KAL3800021.1"/>
    </source>
</evidence>
<proteinExistence type="predicted"/>
<reference evidence="3 4" key="1">
    <citation type="submission" date="2024-10" db="EMBL/GenBank/DDBJ databases">
        <title>Updated reference genomes for cyclostephanoid diatoms.</title>
        <authorList>
            <person name="Roberts W.R."/>
            <person name="Alverson A.J."/>
        </authorList>
    </citation>
    <scope>NUCLEOTIDE SEQUENCE [LARGE SCALE GENOMIC DNA]</scope>
    <source>
        <strain evidence="3 4">AJA010-31</strain>
    </source>
</reference>
<feature type="coiled-coil region" evidence="1">
    <location>
        <begin position="431"/>
        <end position="502"/>
    </location>
</feature>
<feature type="compositionally biased region" description="Polar residues" evidence="2">
    <location>
        <begin position="55"/>
        <end position="86"/>
    </location>
</feature>
<feature type="compositionally biased region" description="Low complexity" evidence="2">
    <location>
        <begin position="11"/>
        <end position="24"/>
    </location>
</feature>
<feature type="region of interest" description="Disordered" evidence="2">
    <location>
        <begin position="504"/>
        <end position="527"/>
    </location>
</feature>
<dbReference type="Proteomes" id="UP001530400">
    <property type="component" value="Unassembled WGS sequence"/>
</dbReference>
<feature type="compositionally biased region" description="Low complexity" evidence="2">
    <location>
        <begin position="511"/>
        <end position="527"/>
    </location>
</feature>
<keyword evidence="4" id="KW-1185">Reference proteome</keyword>
<comment type="caution">
    <text evidence="3">The sequence shown here is derived from an EMBL/GenBank/DDBJ whole genome shotgun (WGS) entry which is preliminary data.</text>
</comment>
<protein>
    <submittedName>
        <fullName evidence="3">Uncharacterized protein</fullName>
    </submittedName>
</protein>
<evidence type="ECO:0000256" key="2">
    <source>
        <dbReference type="SAM" id="MobiDB-lite"/>
    </source>
</evidence>
<sequence>MPTIQEDSPTVAVPAAASDGSAASAPLAVNASEIVNAAVNNSANVHLGSISNAPTTAETAQPSINLDTTSTDGGEASASPQLTQLSKEAKKAEAERKRKQRQDERHGQQKRQLEEMKRLPLEAVQLTADGSDILMIGTVTWEDVDLKYRLEYLKAKNIKYGRSRSKDALGPLIVNYLKAKPYQNAISNSRRSSVSSTGPVSSSAQRGNGIVVRKGTKPTFLLIDGDGTMFRAANVLKFHKECYISTKRPLDRSELDRGGLAHAVEWNTLTNTYNKAVDLSNLDDSIDLVQSYADLEVMGIDPMAASEHDHPLSTEQFMQLVGYMEYWYQKTCENCTKSGENEHFMDYINGVLWIGYLRCTFDSVGDKSMHNTAFAELPDNVMHESQEKRWIDWIAVRSNQKQSSAIAIRGAAAALDDRMSDLRRAENFNTMMKCTEERDAAEEDMEKLDGELVTVKARRKEAKREGEEFTEEAEYRRLKKKCKKAHAKYDRLVQEVERLEKLLGYDDKSTGDVSSSSSSSLGDDNSD</sequence>
<evidence type="ECO:0000256" key="1">
    <source>
        <dbReference type="SAM" id="Coils"/>
    </source>
</evidence>
<feature type="region of interest" description="Disordered" evidence="2">
    <location>
        <begin position="1"/>
        <end position="24"/>
    </location>
</feature>
<feature type="compositionally biased region" description="Basic and acidic residues" evidence="2">
    <location>
        <begin position="87"/>
        <end position="116"/>
    </location>
</feature>
<dbReference type="EMBL" id="JALLPJ020000173">
    <property type="protein sequence ID" value="KAL3800021.1"/>
    <property type="molecule type" value="Genomic_DNA"/>
</dbReference>
<gene>
    <name evidence="3" type="ORF">ACHAWO_004699</name>
</gene>
<feature type="compositionally biased region" description="Low complexity" evidence="2">
    <location>
        <begin position="187"/>
        <end position="203"/>
    </location>
</feature>
<evidence type="ECO:0000313" key="4">
    <source>
        <dbReference type="Proteomes" id="UP001530400"/>
    </source>
</evidence>
<feature type="region of interest" description="Disordered" evidence="2">
    <location>
        <begin position="187"/>
        <end position="207"/>
    </location>
</feature>
<accession>A0ABD3QKM7</accession>
<feature type="region of interest" description="Disordered" evidence="2">
    <location>
        <begin position="55"/>
        <end position="116"/>
    </location>
</feature>
<name>A0ABD3QKM7_9STRA</name>
<keyword evidence="1" id="KW-0175">Coiled coil</keyword>
<dbReference type="AlphaFoldDB" id="A0ABD3QKM7"/>